<feature type="transmembrane region" description="Helical" evidence="3">
    <location>
        <begin position="101"/>
        <end position="121"/>
    </location>
</feature>
<dbReference type="InterPro" id="IPR004474">
    <property type="entry name" value="LytR_CpsA_psr"/>
</dbReference>
<feature type="compositionally biased region" description="Polar residues" evidence="2">
    <location>
        <begin position="1"/>
        <end position="10"/>
    </location>
</feature>
<evidence type="ECO:0000313" key="6">
    <source>
        <dbReference type="Proteomes" id="UP000256727"/>
    </source>
</evidence>
<name>A0A3D9L7M0_9MICC</name>
<dbReference type="EMBL" id="QREH01000001">
    <property type="protein sequence ID" value="REE02349.1"/>
    <property type="molecule type" value="Genomic_DNA"/>
</dbReference>
<dbReference type="RefSeq" id="WP_115930639.1">
    <property type="nucleotide sequence ID" value="NZ_QREH01000001.1"/>
</dbReference>
<comment type="similarity">
    <text evidence="1">Belongs to the LytR/CpsA/Psr (LCP) family.</text>
</comment>
<sequence length="544" mass="57693">MAGQIPQRNPSLLHGPQGTGEAGPDPVRDPQSAAAPQRTKRAWILLLLTLFVPGGAQVVAGNRALGRAALRVTLTVWFLVVVALVLLVVNRDLLVQAFANTWVQLAAVVVLAALAIGWVVLWIDTFRLLRLRLVAPGMKPLLAFSTVLLLVATSGVLGYGSFAVNAGRNALNEIFPPGPAIEPVAGRYNFLLMGGDAGEGRVGLRPDSIHVASVNAETGSTILFSIPRNFQNAPFSEDSPLWGAYPEGFACGDECIINALYTDVMENHQDLYPGAEDPGAEAMMDAAGGILGLDIQAYAMVDMGGFSQLIDSMGGVTVTSGGWTTYRGSRPDGEWGNAWWGPGTYDFNGEEALAFARSRHFSTDYSRIRRQQCIQSAMLAQFNPQTLVTRFQGILDAGEQIVETDLPGQQLGTFVSLATKGQSQGMGRLTIGPPDFEGADGRFTTYPDFDEIHTRVDGMLAEDGTPNAAGTSPAPLLFVDATASLVASASQEAGASDDPADWPAPPTQPDGSEITHEYLQHLEDTGQTGLLEDAASTNHLCAAG</sequence>
<feature type="transmembrane region" description="Helical" evidence="3">
    <location>
        <begin position="68"/>
        <end position="89"/>
    </location>
</feature>
<dbReference type="PANTHER" id="PTHR33392:SF6">
    <property type="entry name" value="POLYISOPRENYL-TEICHOIC ACID--PEPTIDOGLYCAN TEICHOIC ACID TRANSFERASE TAGU"/>
    <property type="match status" value="1"/>
</dbReference>
<keyword evidence="3" id="KW-0472">Membrane</keyword>
<dbReference type="OrthoDB" id="3573673at2"/>
<reference evidence="5 6" key="1">
    <citation type="submission" date="2018-07" db="EMBL/GenBank/DDBJ databases">
        <title>Sequencing the genomes of 1000 actinobacteria strains.</title>
        <authorList>
            <person name="Klenk H.-P."/>
        </authorList>
    </citation>
    <scope>NUCLEOTIDE SEQUENCE [LARGE SCALE GENOMIC DNA]</scope>
    <source>
        <strain evidence="5 6">DSM 14442</strain>
    </source>
</reference>
<feature type="region of interest" description="Disordered" evidence="2">
    <location>
        <begin position="489"/>
        <end position="513"/>
    </location>
</feature>
<evidence type="ECO:0000256" key="3">
    <source>
        <dbReference type="SAM" id="Phobius"/>
    </source>
</evidence>
<keyword evidence="6" id="KW-1185">Reference proteome</keyword>
<dbReference type="Gene3D" id="3.40.630.190">
    <property type="entry name" value="LCP protein"/>
    <property type="match status" value="1"/>
</dbReference>
<dbReference type="AlphaFoldDB" id="A0A3D9L7M0"/>
<dbReference type="Pfam" id="PF03816">
    <property type="entry name" value="LytR_cpsA_psr"/>
    <property type="match status" value="1"/>
</dbReference>
<keyword evidence="3" id="KW-1133">Transmembrane helix</keyword>
<organism evidence="5 6">
    <name type="scientific">Citricoccus muralis</name>
    <dbReference type="NCBI Taxonomy" id="169134"/>
    <lineage>
        <taxon>Bacteria</taxon>
        <taxon>Bacillati</taxon>
        <taxon>Actinomycetota</taxon>
        <taxon>Actinomycetes</taxon>
        <taxon>Micrococcales</taxon>
        <taxon>Micrococcaceae</taxon>
        <taxon>Citricoccus</taxon>
    </lineage>
</organism>
<evidence type="ECO:0000259" key="4">
    <source>
        <dbReference type="Pfam" id="PF03816"/>
    </source>
</evidence>
<keyword evidence="3" id="KW-0812">Transmembrane</keyword>
<protein>
    <submittedName>
        <fullName evidence="5">LytR family transcriptional attenuator</fullName>
    </submittedName>
</protein>
<dbReference type="Proteomes" id="UP000256727">
    <property type="component" value="Unassembled WGS sequence"/>
</dbReference>
<dbReference type="InterPro" id="IPR050922">
    <property type="entry name" value="LytR/CpsA/Psr_CW_biosynth"/>
</dbReference>
<evidence type="ECO:0000256" key="2">
    <source>
        <dbReference type="SAM" id="MobiDB-lite"/>
    </source>
</evidence>
<accession>A0A3D9L7M0</accession>
<comment type="caution">
    <text evidence="5">The sequence shown here is derived from an EMBL/GenBank/DDBJ whole genome shotgun (WGS) entry which is preliminary data.</text>
</comment>
<feature type="transmembrane region" description="Helical" evidence="3">
    <location>
        <begin position="141"/>
        <end position="162"/>
    </location>
</feature>
<evidence type="ECO:0000256" key="1">
    <source>
        <dbReference type="ARBA" id="ARBA00006068"/>
    </source>
</evidence>
<feature type="region of interest" description="Disordered" evidence="2">
    <location>
        <begin position="1"/>
        <end position="32"/>
    </location>
</feature>
<feature type="domain" description="Cell envelope-related transcriptional attenuator" evidence="4">
    <location>
        <begin position="205"/>
        <end position="381"/>
    </location>
</feature>
<feature type="transmembrane region" description="Helical" evidence="3">
    <location>
        <begin position="42"/>
        <end position="61"/>
    </location>
</feature>
<proteinExistence type="inferred from homology"/>
<dbReference type="PANTHER" id="PTHR33392">
    <property type="entry name" value="POLYISOPRENYL-TEICHOIC ACID--PEPTIDOGLYCAN TEICHOIC ACID TRANSFERASE TAGU"/>
    <property type="match status" value="1"/>
</dbReference>
<evidence type="ECO:0000313" key="5">
    <source>
        <dbReference type="EMBL" id="REE02349.1"/>
    </source>
</evidence>
<gene>
    <name evidence="5" type="ORF">C8E99_0116</name>
</gene>